<evidence type="ECO:0000256" key="5">
    <source>
        <dbReference type="ARBA" id="ARBA00023136"/>
    </source>
</evidence>
<protein>
    <submittedName>
        <fullName evidence="7">Uncharacterized protein</fullName>
    </submittedName>
</protein>
<evidence type="ECO:0000313" key="7">
    <source>
        <dbReference type="EMBL" id="CAG9984411.1"/>
    </source>
</evidence>
<dbReference type="PANTHER" id="PTHR45649">
    <property type="entry name" value="AMINO-ACID PERMEASE BAT1"/>
    <property type="match status" value="1"/>
</dbReference>
<evidence type="ECO:0000256" key="4">
    <source>
        <dbReference type="ARBA" id="ARBA00022989"/>
    </source>
</evidence>
<comment type="caution">
    <text evidence="7">The sequence shown here is derived from an EMBL/GenBank/DDBJ whole genome shotgun (WGS) entry which is preliminary data.</text>
</comment>
<feature type="transmembrane region" description="Helical" evidence="6">
    <location>
        <begin position="193"/>
        <end position="214"/>
    </location>
</feature>
<dbReference type="InterPro" id="IPR002293">
    <property type="entry name" value="AA/rel_permease1"/>
</dbReference>
<dbReference type="AlphaFoldDB" id="A0A9N9UB81"/>
<dbReference type="PIRSF" id="PIRSF006060">
    <property type="entry name" value="AA_transporter"/>
    <property type="match status" value="1"/>
</dbReference>
<dbReference type="GO" id="GO:0022857">
    <property type="term" value="F:transmembrane transporter activity"/>
    <property type="evidence" value="ECO:0007669"/>
    <property type="project" value="InterPro"/>
</dbReference>
<feature type="transmembrane region" description="Helical" evidence="6">
    <location>
        <begin position="89"/>
        <end position="111"/>
    </location>
</feature>
<gene>
    <name evidence="7" type="ORF">CBYS24578_00012173</name>
</gene>
<evidence type="ECO:0000256" key="1">
    <source>
        <dbReference type="ARBA" id="ARBA00004141"/>
    </source>
</evidence>
<evidence type="ECO:0000256" key="2">
    <source>
        <dbReference type="ARBA" id="ARBA00022448"/>
    </source>
</evidence>
<evidence type="ECO:0000313" key="8">
    <source>
        <dbReference type="Proteomes" id="UP000754883"/>
    </source>
</evidence>
<evidence type="ECO:0000256" key="3">
    <source>
        <dbReference type="ARBA" id="ARBA00022692"/>
    </source>
</evidence>
<reference evidence="7 8" key="2">
    <citation type="submission" date="2021-10" db="EMBL/GenBank/DDBJ databases">
        <authorList>
            <person name="Piombo E."/>
        </authorList>
    </citation>
    <scope>NUCLEOTIDE SEQUENCE [LARGE SCALE GENOMIC DNA]</scope>
</reference>
<sequence length="337" mass="36846">MAAWLVGWTNFLGQTAGVAVAISITILILTEDKLPASEVFGKVIDGSGWNSTGFSYLIGYLSIAWSFTDYDATAHLSEELHNAAISGPVAIAQSLVITWVFGLLLNISYGFCATDREALLSSPLGNPATQIFLNAAGRRGGIALWFWVVLVQIFTGATAMLSDTRTAFALARDDLFPGSKMLRKMNHNTNTPLYSVWFVVIICCLLNLIALGSAQTINGIFGITAPACDLSYIAVIAGRLYYDRERPIAKGPFSLGKFQKPINYIACIWTVFLTVVLFFPPTYPVTAENMNYAVAISVAIFLFATAWWFLGANKRYIGPRNDEHMDDEDLRGRPAPA</sequence>
<reference evidence="8" key="1">
    <citation type="submission" date="2019-06" db="EMBL/GenBank/DDBJ databases">
        <authorList>
            <person name="Broberg M."/>
        </authorList>
    </citation>
    <scope>NUCLEOTIDE SEQUENCE [LARGE SCALE GENOMIC DNA]</scope>
</reference>
<feature type="transmembrane region" description="Helical" evidence="6">
    <location>
        <begin position="220"/>
        <end position="242"/>
    </location>
</feature>
<dbReference type="Proteomes" id="UP000754883">
    <property type="component" value="Unassembled WGS sequence"/>
</dbReference>
<dbReference type="Gene3D" id="1.20.1740.10">
    <property type="entry name" value="Amino acid/polyamine transporter I"/>
    <property type="match status" value="1"/>
</dbReference>
<dbReference type="GO" id="GO:0016020">
    <property type="term" value="C:membrane"/>
    <property type="evidence" value="ECO:0007669"/>
    <property type="project" value="UniProtKB-SubCell"/>
</dbReference>
<feature type="transmembrane region" description="Helical" evidence="6">
    <location>
        <begin position="292"/>
        <end position="310"/>
    </location>
</feature>
<accession>A0A9N9UB81</accession>
<dbReference type="PANTHER" id="PTHR45649:SF10">
    <property type="entry name" value="AMINO ACID TRANSPORTER (EUROFUNG)"/>
    <property type="match status" value="1"/>
</dbReference>
<comment type="subcellular location">
    <subcellularLocation>
        <location evidence="1">Membrane</location>
        <topology evidence="1">Multi-pass membrane protein</topology>
    </subcellularLocation>
</comment>
<dbReference type="Pfam" id="PF13520">
    <property type="entry name" value="AA_permease_2"/>
    <property type="match status" value="1"/>
</dbReference>
<keyword evidence="8" id="KW-1185">Reference proteome</keyword>
<feature type="transmembrane region" description="Helical" evidence="6">
    <location>
        <begin position="142"/>
        <end position="162"/>
    </location>
</feature>
<feature type="transmembrane region" description="Helical" evidence="6">
    <location>
        <begin position="262"/>
        <end position="280"/>
    </location>
</feature>
<name>A0A9N9UB81_9HYPO</name>
<organism evidence="7 8">
    <name type="scientific">Clonostachys byssicola</name>
    <dbReference type="NCBI Taxonomy" id="160290"/>
    <lineage>
        <taxon>Eukaryota</taxon>
        <taxon>Fungi</taxon>
        <taxon>Dikarya</taxon>
        <taxon>Ascomycota</taxon>
        <taxon>Pezizomycotina</taxon>
        <taxon>Sordariomycetes</taxon>
        <taxon>Hypocreomycetidae</taxon>
        <taxon>Hypocreales</taxon>
        <taxon>Bionectriaceae</taxon>
        <taxon>Clonostachys</taxon>
    </lineage>
</organism>
<evidence type="ECO:0000256" key="6">
    <source>
        <dbReference type="SAM" id="Phobius"/>
    </source>
</evidence>
<dbReference type="OrthoDB" id="10054429at2759"/>
<feature type="transmembrane region" description="Helical" evidence="6">
    <location>
        <begin position="49"/>
        <end position="68"/>
    </location>
</feature>
<keyword evidence="5 6" id="KW-0472">Membrane</keyword>
<keyword evidence="3 6" id="KW-0812">Transmembrane</keyword>
<feature type="transmembrane region" description="Helical" evidence="6">
    <location>
        <begin position="7"/>
        <end position="29"/>
    </location>
</feature>
<keyword evidence="4 6" id="KW-1133">Transmembrane helix</keyword>
<proteinExistence type="predicted"/>
<dbReference type="EMBL" id="CABFNO020001387">
    <property type="protein sequence ID" value="CAG9984411.1"/>
    <property type="molecule type" value="Genomic_DNA"/>
</dbReference>
<keyword evidence="2" id="KW-0813">Transport</keyword>